<dbReference type="SFLD" id="SFLDG01129">
    <property type="entry name" value="C1.5:_HAD__Beta-PGM__Phosphata"/>
    <property type="match status" value="1"/>
</dbReference>
<dbReference type="PANTHER" id="PTHR43481:SF4">
    <property type="entry name" value="GLYCEROL-1-PHOSPHATE PHOSPHOHYDROLASE 1-RELATED"/>
    <property type="match status" value="1"/>
</dbReference>
<organism evidence="1 2">
    <name type="scientific">Sporothrix curviconia</name>
    <dbReference type="NCBI Taxonomy" id="1260050"/>
    <lineage>
        <taxon>Eukaryota</taxon>
        <taxon>Fungi</taxon>
        <taxon>Dikarya</taxon>
        <taxon>Ascomycota</taxon>
        <taxon>Pezizomycotina</taxon>
        <taxon>Sordariomycetes</taxon>
        <taxon>Sordariomycetidae</taxon>
        <taxon>Ophiostomatales</taxon>
        <taxon>Ophiostomataceae</taxon>
        <taxon>Sporothrix</taxon>
    </lineage>
</organism>
<dbReference type="Gene3D" id="1.10.150.240">
    <property type="entry name" value="Putative phosphatase, domain 2"/>
    <property type="match status" value="1"/>
</dbReference>
<dbReference type="Gene3D" id="3.40.50.1000">
    <property type="entry name" value="HAD superfamily/HAD-like"/>
    <property type="match status" value="1"/>
</dbReference>
<sequence length="253" mass="27114">MTVDQTRPSMEPSYTGPSVQVTFDGFLFDMDGTIIDSTDAVIKHWHTVGNEIGVEPEVILETSHGRRSIDILKILAPEKANWEYVCEMEGRLPKLYGGDAVEIPGARALLDDLRAKHAPWAIVTSGTQPLVNGWLGVLDLPKPEHLISAESVANGKPDPACYKMGREALKLTGDHKVLVLEDSPAGIKAGKDAGCKVLGLVTSHTAGQVAKATPDWIVQDLKSVRVVSIEAQSNGGVLTTLEFSNLLVMPGSA</sequence>
<comment type="caution">
    <text evidence="1">The sequence shown here is derived from an EMBL/GenBank/DDBJ whole genome shotgun (WGS) entry which is preliminary data.</text>
</comment>
<name>A0ABP0CVR1_9PEZI</name>
<dbReference type="CDD" id="cd07527">
    <property type="entry name" value="HAD_ScGPP-like"/>
    <property type="match status" value="1"/>
</dbReference>
<dbReference type="SUPFAM" id="SSF56784">
    <property type="entry name" value="HAD-like"/>
    <property type="match status" value="1"/>
</dbReference>
<dbReference type="NCBIfam" id="TIGR01509">
    <property type="entry name" value="HAD-SF-IA-v3"/>
    <property type="match status" value="1"/>
</dbReference>
<dbReference type="SFLD" id="SFLDS00003">
    <property type="entry name" value="Haloacid_Dehalogenase"/>
    <property type="match status" value="1"/>
</dbReference>
<dbReference type="InterPro" id="IPR023198">
    <property type="entry name" value="PGP-like_dom2"/>
</dbReference>
<evidence type="ECO:0000313" key="1">
    <source>
        <dbReference type="EMBL" id="CAK7235381.1"/>
    </source>
</evidence>
<accession>A0ABP0CVR1</accession>
<protein>
    <submittedName>
        <fullName evidence="1">DL-glycerol-3-phosphatase</fullName>
    </submittedName>
</protein>
<dbReference type="InterPro" id="IPR036412">
    <property type="entry name" value="HAD-like_sf"/>
</dbReference>
<reference evidence="1 2" key="1">
    <citation type="submission" date="2024-01" db="EMBL/GenBank/DDBJ databases">
        <authorList>
            <person name="Allen C."/>
            <person name="Tagirdzhanova G."/>
        </authorList>
    </citation>
    <scope>NUCLEOTIDE SEQUENCE [LARGE SCALE GENOMIC DNA]</scope>
</reference>
<dbReference type="EMBL" id="CAWUHB010000098">
    <property type="protein sequence ID" value="CAK7235381.1"/>
    <property type="molecule type" value="Genomic_DNA"/>
</dbReference>
<dbReference type="Proteomes" id="UP001642405">
    <property type="component" value="Unassembled WGS sequence"/>
</dbReference>
<dbReference type="InterPro" id="IPR006439">
    <property type="entry name" value="HAD-SF_hydro_IA"/>
</dbReference>
<dbReference type="PANTHER" id="PTHR43481">
    <property type="entry name" value="FRUCTOSE-1-PHOSPHATE PHOSPHATASE"/>
    <property type="match status" value="1"/>
</dbReference>
<dbReference type="InterPro" id="IPR023214">
    <property type="entry name" value="HAD_sf"/>
</dbReference>
<dbReference type="SFLD" id="SFLDG01135">
    <property type="entry name" value="C1.5.6:_HAD__Beta-PGM__Phospha"/>
    <property type="match status" value="1"/>
</dbReference>
<dbReference type="InterPro" id="IPR041492">
    <property type="entry name" value="HAD_2"/>
</dbReference>
<evidence type="ECO:0000313" key="2">
    <source>
        <dbReference type="Proteomes" id="UP001642405"/>
    </source>
</evidence>
<dbReference type="InterPro" id="IPR051806">
    <property type="entry name" value="HAD-like_SPP"/>
</dbReference>
<dbReference type="Pfam" id="PF13419">
    <property type="entry name" value="HAD_2"/>
    <property type="match status" value="1"/>
</dbReference>
<proteinExistence type="predicted"/>
<dbReference type="PRINTS" id="PR00413">
    <property type="entry name" value="HADHALOGNASE"/>
</dbReference>
<gene>
    <name evidence="1" type="primary">GPP1</name>
    <name evidence="1" type="ORF">SCUCBS95973_009250</name>
</gene>
<keyword evidence="2" id="KW-1185">Reference proteome</keyword>